<dbReference type="AlphaFoldDB" id="A0A0F9P2D1"/>
<gene>
    <name evidence="1" type="ORF">LCGC14_1267060</name>
</gene>
<accession>A0A0F9P2D1</accession>
<sequence>MNYSEYKYHIYYNNTYVGYDRYMEMINNVKKNGYSFNLSKWEIYRATAIREDYTIKESHFKESELYYKFNNKQIFLDKEKDLYLLIFNFKSPNIQEKYFKKSYNNNETYFEITNGIVININRYFLTKHEIISYNIFYLFKDWKEVWYFDIYSSLKNNIKCPKCESLFVYCGSHPSGWSCGDCKYKWEYLTKQKMIDFDTIELKDLKVVYEYKNDFKLEFEIGNISVDYFRLNRKFRKLKDYYKGRKTK</sequence>
<organism evidence="1">
    <name type="scientific">marine sediment metagenome</name>
    <dbReference type="NCBI Taxonomy" id="412755"/>
    <lineage>
        <taxon>unclassified sequences</taxon>
        <taxon>metagenomes</taxon>
        <taxon>ecological metagenomes</taxon>
    </lineage>
</organism>
<reference evidence="1" key="1">
    <citation type="journal article" date="2015" name="Nature">
        <title>Complex archaea that bridge the gap between prokaryotes and eukaryotes.</title>
        <authorList>
            <person name="Spang A."/>
            <person name="Saw J.H."/>
            <person name="Jorgensen S.L."/>
            <person name="Zaremba-Niedzwiedzka K."/>
            <person name="Martijn J."/>
            <person name="Lind A.E."/>
            <person name="van Eijk R."/>
            <person name="Schleper C."/>
            <person name="Guy L."/>
            <person name="Ettema T.J."/>
        </authorList>
    </citation>
    <scope>NUCLEOTIDE SEQUENCE</scope>
</reference>
<proteinExistence type="predicted"/>
<dbReference type="EMBL" id="LAZR01007076">
    <property type="protein sequence ID" value="KKM87622.1"/>
    <property type="molecule type" value="Genomic_DNA"/>
</dbReference>
<evidence type="ECO:0000313" key="1">
    <source>
        <dbReference type="EMBL" id="KKM87622.1"/>
    </source>
</evidence>
<protein>
    <submittedName>
        <fullName evidence="1">Uncharacterized protein</fullName>
    </submittedName>
</protein>
<comment type="caution">
    <text evidence="1">The sequence shown here is derived from an EMBL/GenBank/DDBJ whole genome shotgun (WGS) entry which is preliminary data.</text>
</comment>
<name>A0A0F9P2D1_9ZZZZ</name>